<reference evidence="3 4" key="1">
    <citation type="submission" date="2015-01" db="EMBL/GenBank/DDBJ databases">
        <title>The Genome Sequence of Fonsecaea pedrosoi CBS 271.37.</title>
        <authorList>
            <consortium name="The Broad Institute Genomics Platform"/>
            <person name="Cuomo C."/>
            <person name="de Hoog S."/>
            <person name="Gorbushina A."/>
            <person name="Stielow B."/>
            <person name="Teixiera M."/>
            <person name="Abouelleil A."/>
            <person name="Chapman S.B."/>
            <person name="Priest M."/>
            <person name="Young S.K."/>
            <person name="Wortman J."/>
            <person name="Nusbaum C."/>
            <person name="Birren B."/>
        </authorList>
    </citation>
    <scope>NUCLEOTIDE SEQUENCE [LARGE SCALE GENOMIC DNA]</scope>
    <source>
        <strain evidence="3 4">CBS 271.37</strain>
    </source>
</reference>
<dbReference type="Proteomes" id="UP000053029">
    <property type="component" value="Unassembled WGS sequence"/>
</dbReference>
<dbReference type="AlphaFoldDB" id="A0A0D2GUS0"/>
<sequence length="387" mass="43532">MPLTAAEIIAHPAFDTVEWRLEPSRSGYCEVARARHGGPFKLYWEIHGKGDVKLVWIMGLAAYRTAWKRQTKYFGHERSDKYSCLVFDNRGMGLSDKPSCRYSTSEMARDVIDMLEHVGWLPPSSTTSPHDAAPAHAHAHEPAKTTETVPPPKRDLHFIGVSMGGMISQELSLLIPHHVASLSLISTAPRLVRTVPFIQNLRQRINMFIPRDIDVQLDEIAHRLFSDEFLALPDTEYPDDPARNFPTNRDRFAAGELQKRMDRHGFTKKGFMLQAIAAGWHHKSAQQIRALGDAVGRSRIAVVHGTSDRMIDFHHFELLRAELSLEEEKGKTSGGDDTDGSEPSSGPGSSCTFKVWEGKGHVLVWEVEDEFNRFLQDHFDTCANIEG</sequence>
<feature type="region of interest" description="Disordered" evidence="1">
    <location>
        <begin position="123"/>
        <end position="152"/>
    </location>
</feature>
<dbReference type="GeneID" id="25304887"/>
<proteinExistence type="predicted"/>
<dbReference type="STRING" id="1442368.A0A0D2GUS0"/>
<dbReference type="Gene3D" id="3.40.50.1820">
    <property type="entry name" value="alpha/beta hydrolase"/>
    <property type="match status" value="1"/>
</dbReference>
<dbReference type="InterPro" id="IPR029058">
    <property type="entry name" value="AB_hydrolase_fold"/>
</dbReference>
<dbReference type="SUPFAM" id="SSF53474">
    <property type="entry name" value="alpha/beta-Hydrolases"/>
    <property type="match status" value="1"/>
</dbReference>
<dbReference type="PANTHER" id="PTHR43433:SF5">
    <property type="entry name" value="AB HYDROLASE-1 DOMAIN-CONTAINING PROTEIN"/>
    <property type="match status" value="1"/>
</dbReference>
<feature type="compositionally biased region" description="Low complexity" evidence="1">
    <location>
        <begin position="341"/>
        <end position="350"/>
    </location>
</feature>
<evidence type="ECO:0000313" key="4">
    <source>
        <dbReference type="Proteomes" id="UP000053029"/>
    </source>
</evidence>
<dbReference type="OrthoDB" id="19657at2759"/>
<evidence type="ECO:0000313" key="3">
    <source>
        <dbReference type="EMBL" id="KIW82370.1"/>
    </source>
</evidence>
<dbReference type="InterPro" id="IPR000073">
    <property type="entry name" value="AB_hydrolase_1"/>
</dbReference>
<gene>
    <name evidence="3" type="ORF">Z517_05397</name>
</gene>
<feature type="domain" description="AB hydrolase-1" evidence="2">
    <location>
        <begin position="64"/>
        <end position="371"/>
    </location>
</feature>
<dbReference type="EMBL" id="KN846971">
    <property type="protein sequence ID" value="KIW82370.1"/>
    <property type="molecule type" value="Genomic_DNA"/>
</dbReference>
<keyword evidence="4" id="KW-1185">Reference proteome</keyword>
<evidence type="ECO:0000259" key="2">
    <source>
        <dbReference type="Pfam" id="PF12697"/>
    </source>
</evidence>
<dbReference type="Pfam" id="PF12697">
    <property type="entry name" value="Abhydrolase_6"/>
    <property type="match status" value="1"/>
</dbReference>
<feature type="region of interest" description="Disordered" evidence="1">
    <location>
        <begin position="327"/>
        <end position="351"/>
    </location>
</feature>
<protein>
    <recommendedName>
        <fullName evidence="2">AB hydrolase-1 domain-containing protein</fullName>
    </recommendedName>
</protein>
<evidence type="ECO:0000256" key="1">
    <source>
        <dbReference type="SAM" id="MobiDB-lite"/>
    </source>
</evidence>
<dbReference type="RefSeq" id="XP_013286178.1">
    <property type="nucleotide sequence ID" value="XM_013430724.1"/>
</dbReference>
<dbReference type="InterPro" id="IPR050471">
    <property type="entry name" value="AB_hydrolase"/>
</dbReference>
<accession>A0A0D2GUS0</accession>
<organism evidence="3 4">
    <name type="scientific">Fonsecaea pedrosoi CBS 271.37</name>
    <dbReference type="NCBI Taxonomy" id="1442368"/>
    <lineage>
        <taxon>Eukaryota</taxon>
        <taxon>Fungi</taxon>
        <taxon>Dikarya</taxon>
        <taxon>Ascomycota</taxon>
        <taxon>Pezizomycotina</taxon>
        <taxon>Eurotiomycetes</taxon>
        <taxon>Chaetothyriomycetidae</taxon>
        <taxon>Chaetothyriales</taxon>
        <taxon>Herpotrichiellaceae</taxon>
        <taxon>Fonsecaea</taxon>
    </lineage>
</organism>
<name>A0A0D2GUS0_9EURO</name>
<dbReference type="VEuPathDB" id="FungiDB:Z517_05397"/>
<dbReference type="PANTHER" id="PTHR43433">
    <property type="entry name" value="HYDROLASE, ALPHA/BETA FOLD FAMILY PROTEIN"/>
    <property type="match status" value="1"/>
</dbReference>
<dbReference type="HOGENOM" id="CLU_020336_20_1_1"/>